<keyword evidence="3" id="KW-1185">Reference proteome</keyword>
<name>A0ABV4U8A3_9BACT</name>
<evidence type="ECO:0000313" key="2">
    <source>
        <dbReference type="EMBL" id="MFA9478749.1"/>
    </source>
</evidence>
<accession>A0ABV4U8A3</accession>
<evidence type="ECO:0000256" key="1">
    <source>
        <dbReference type="SAM" id="Phobius"/>
    </source>
</evidence>
<dbReference type="RefSeq" id="WP_425345676.1">
    <property type="nucleotide sequence ID" value="NZ_JBGUBD010000006.1"/>
</dbReference>
<dbReference type="EMBL" id="JBGUBD010000006">
    <property type="protein sequence ID" value="MFA9478749.1"/>
    <property type="molecule type" value="Genomic_DNA"/>
</dbReference>
<organism evidence="2 3">
    <name type="scientific">Natronomicrosphaera hydrolytica</name>
    <dbReference type="NCBI Taxonomy" id="3242702"/>
    <lineage>
        <taxon>Bacteria</taxon>
        <taxon>Pseudomonadati</taxon>
        <taxon>Planctomycetota</taxon>
        <taxon>Phycisphaerae</taxon>
        <taxon>Phycisphaerales</taxon>
        <taxon>Phycisphaeraceae</taxon>
        <taxon>Natronomicrosphaera</taxon>
    </lineage>
</organism>
<keyword evidence="1" id="KW-0472">Membrane</keyword>
<keyword evidence="1" id="KW-0812">Transmembrane</keyword>
<sequence length="87" mass="9740">MNHRQTTSPPSAQRRQPLSREQRMTVLYGILCFVLTLVVVQLWLLTATMHAYLGGDMSLIIPAGLASVICLALNLGLLRYLYALERP</sequence>
<keyword evidence="1" id="KW-1133">Transmembrane helix</keyword>
<feature type="transmembrane region" description="Helical" evidence="1">
    <location>
        <begin position="25"/>
        <end position="53"/>
    </location>
</feature>
<proteinExistence type="predicted"/>
<dbReference type="Proteomes" id="UP001575105">
    <property type="component" value="Unassembled WGS sequence"/>
</dbReference>
<feature type="transmembrane region" description="Helical" evidence="1">
    <location>
        <begin position="59"/>
        <end position="82"/>
    </location>
</feature>
<comment type="caution">
    <text evidence="2">The sequence shown here is derived from an EMBL/GenBank/DDBJ whole genome shotgun (WGS) entry which is preliminary data.</text>
</comment>
<protein>
    <submittedName>
        <fullName evidence="2">DUF6755 family protein</fullName>
    </submittedName>
</protein>
<gene>
    <name evidence="2" type="ORF">ACERK3_10620</name>
</gene>
<dbReference type="Pfam" id="PF20540">
    <property type="entry name" value="DUF6755"/>
    <property type="match status" value="1"/>
</dbReference>
<dbReference type="InterPro" id="IPR046643">
    <property type="entry name" value="DUF6755"/>
</dbReference>
<reference evidence="2 3" key="1">
    <citation type="submission" date="2024-08" db="EMBL/GenBank/DDBJ databases">
        <title>Whole-genome sequencing of halo(alkali)philic microorganisms from hypersaline lakes.</title>
        <authorList>
            <person name="Sorokin D.Y."/>
            <person name="Merkel A.Y."/>
            <person name="Messina E."/>
            <person name="Yakimov M."/>
        </authorList>
    </citation>
    <scope>NUCLEOTIDE SEQUENCE [LARGE SCALE GENOMIC DNA]</scope>
    <source>
        <strain evidence="2 3">AB-hyl4</strain>
    </source>
</reference>
<evidence type="ECO:0000313" key="3">
    <source>
        <dbReference type="Proteomes" id="UP001575105"/>
    </source>
</evidence>